<dbReference type="GO" id="GO:0006310">
    <property type="term" value="P:DNA recombination"/>
    <property type="evidence" value="ECO:0007669"/>
    <property type="project" value="UniProtKB-KW"/>
</dbReference>
<evidence type="ECO:0000256" key="2">
    <source>
        <dbReference type="SAM" id="MobiDB-lite"/>
    </source>
</evidence>
<gene>
    <name evidence="3" type="ORF">C1SCF055_LOCUS24893</name>
</gene>
<organism evidence="3">
    <name type="scientific">Cladocopium goreaui</name>
    <dbReference type="NCBI Taxonomy" id="2562237"/>
    <lineage>
        <taxon>Eukaryota</taxon>
        <taxon>Sar</taxon>
        <taxon>Alveolata</taxon>
        <taxon>Dinophyceae</taxon>
        <taxon>Suessiales</taxon>
        <taxon>Symbiodiniaceae</taxon>
        <taxon>Cladocopium</taxon>
    </lineage>
</organism>
<dbReference type="SUPFAM" id="SSF56349">
    <property type="entry name" value="DNA breaking-rejoining enzymes"/>
    <property type="match status" value="1"/>
</dbReference>
<feature type="region of interest" description="Disordered" evidence="2">
    <location>
        <begin position="57"/>
        <end position="282"/>
    </location>
</feature>
<dbReference type="InterPro" id="IPR011010">
    <property type="entry name" value="DNA_brk_join_enz"/>
</dbReference>
<dbReference type="SUPFAM" id="SSF53335">
    <property type="entry name" value="S-adenosyl-L-methionine-dependent methyltransferases"/>
    <property type="match status" value="1"/>
</dbReference>
<protein>
    <recommendedName>
        <fullName evidence="6">DNA (cytosine-5-)-methyltransferase</fullName>
    </recommendedName>
</protein>
<feature type="non-terminal residue" evidence="3">
    <location>
        <position position="2009"/>
    </location>
</feature>
<evidence type="ECO:0000313" key="4">
    <source>
        <dbReference type="EMBL" id="CAL4785923.1"/>
    </source>
</evidence>
<name>A0A9P1CWE9_9DINO</name>
<feature type="compositionally biased region" description="Basic and acidic residues" evidence="2">
    <location>
        <begin position="660"/>
        <end position="671"/>
    </location>
</feature>
<feature type="compositionally biased region" description="Basic residues" evidence="2">
    <location>
        <begin position="420"/>
        <end position="434"/>
    </location>
</feature>
<dbReference type="EMBL" id="CAMXCT010002513">
    <property type="protein sequence ID" value="CAI3998611.1"/>
    <property type="molecule type" value="Genomic_DNA"/>
</dbReference>
<feature type="compositionally biased region" description="Basic and acidic residues" evidence="2">
    <location>
        <begin position="128"/>
        <end position="137"/>
    </location>
</feature>
<feature type="region of interest" description="Disordered" evidence="2">
    <location>
        <begin position="417"/>
        <end position="537"/>
    </location>
</feature>
<feature type="compositionally biased region" description="Gly residues" evidence="2">
    <location>
        <begin position="833"/>
        <end position="843"/>
    </location>
</feature>
<feature type="region of interest" description="Disordered" evidence="2">
    <location>
        <begin position="579"/>
        <end position="685"/>
    </location>
</feature>
<reference evidence="4 5" key="2">
    <citation type="submission" date="2024-05" db="EMBL/GenBank/DDBJ databases">
        <authorList>
            <person name="Chen Y."/>
            <person name="Shah S."/>
            <person name="Dougan E. K."/>
            <person name="Thang M."/>
            <person name="Chan C."/>
        </authorList>
    </citation>
    <scope>NUCLEOTIDE SEQUENCE [LARGE SCALE GENOMIC DNA]</scope>
</reference>
<feature type="compositionally biased region" description="Acidic residues" evidence="2">
    <location>
        <begin position="464"/>
        <end position="479"/>
    </location>
</feature>
<evidence type="ECO:0000256" key="1">
    <source>
        <dbReference type="ARBA" id="ARBA00023172"/>
    </source>
</evidence>
<dbReference type="InterPro" id="IPR013762">
    <property type="entry name" value="Integrase-like_cat_sf"/>
</dbReference>
<dbReference type="GO" id="GO:0015074">
    <property type="term" value="P:DNA integration"/>
    <property type="evidence" value="ECO:0007669"/>
    <property type="project" value="InterPro"/>
</dbReference>
<dbReference type="OrthoDB" id="641149at2759"/>
<feature type="compositionally biased region" description="Basic and acidic residues" evidence="2">
    <location>
        <begin position="446"/>
        <end position="455"/>
    </location>
</feature>
<evidence type="ECO:0008006" key="6">
    <source>
        <dbReference type="Google" id="ProtNLM"/>
    </source>
</evidence>
<feature type="compositionally biased region" description="Basic residues" evidence="2">
    <location>
        <begin position="205"/>
        <end position="214"/>
    </location>
</feature>
<feature type="compositionally biased region" description="Basic and acidic residues" evidence="2">
    <location>
        <begin position="185"/>
        <end position="204"/>
    </location>
</feature>
<feature type="compositionally biased region" description="Basic and acidic residues" evidence="2">
    <location>
        <begin position="151"/>
        <end position="177"/>
    </location>
</feature>
<feature type="compositionally biased region" description="Basic and acidic residues" evidence="2">
    <location>
        <begin position="484"/>
        <end position="499"/>
    </location>
</feature>
<feature type="compositionally biased region" description="Basic and acidic residues" evidence="2">
    <location>
        <begin position="626"/>
        <end position="643"/>
    </location>
</feature>
<feature type="compositionally biased region" description="Basic and acidic residues" evidence="2">
    <location>
        <begin position="215"/>
        <end position="235"/>
    </location>
</feature>
<feature type="compositionally biased region" description="Pro residues" evidence="2">
    <location>
        <begin position="80"/>
        <end position="101"/>
    </location>
</feature>
<dbReference type="GO" id="GO:0003677">
    <property type="term" value="F:DNA binding"/>
    <property type="evidence" value="ECO:0007669"/>
    <property type="project" value="InterPro"/>
</dbReference>
<feature type="compositionally biased region" description="Acidic residues" evidence="2">
    <location>
        <begin position="110"/>
        <end position="127"/>
    </location>
</feature>
<dbReference type="Gene3D" id="3.40.50.150">
    <property type="entry name" value="Vaccinia Virus protein VP39"/>
    <property type="match status" value="1"/>
</dbReference>
<feature type="non-terminal residue" evidence="3">
    <location>
        <position position="1"/>
    </location>
</feature>
<accession>A0A9P1CWE9</accession>
<keyword evidence="5" id="KW-1185">Reference proteome</keyword>
<feature type="region of interest" description="Disordered" evidence="2">
    <location>
        <begin position="828"/>
        <end position="882"/>
    </location>
</feature>
<sequence>EKKKEEKEWQEETEKDNGKEALSGELRQAWGQAGTRVLACDLLASSVRHVRALRRLGIAGAGRVRASSPVGAAPERAPTVVPPRVPTPPRVEPAEAPPPAPVESVKKEAEEESSEYTDAEESGDEQPAEEKDDKETATHSGLKAAPKSAPRPREESARPDHREDLPRRRPEDRRASDNRSSGHQGSERGSGRREADTYRAPSRDRPRRRSRSRRDKYEEHHYRGDRRAHYETGEKKGKKRKKRHNHRGGSKHQKHYKAPFAPLSGTMPPKRREEEEAPEELVFSGEEGVEVALGDEGWPPPRLPVGAILEVALHGSSIGMGSEAWFGMSIQRVSVGDASDGPHVVGDFLGCEDLAHSGEVSSYLGDGAVHLCQDDPCSSLNVHLIHATRVRLWKPVNFDAPYLTRTGKSVVKKLVEAQRTKKKPAGRGPVKRKATTTTAPDKRRKGGEGDADGARQRVIPVLSDGEEGNPDEGGNEDGESPQVSREHLRSILKSAKDRILGGGAGARRAPAEKDARRGREAASTDFAPRPGLVAGTSLNPVRRMATPVMALEDTRDDGSKHLMRKLAGKSDAASALLAQAAQVSAQEARQRKEKKKSKEKNDALHQLLALLKGKGKKKKKKKKDKRSATEGQRRVTWDIKPDPDDPGGSGSSGSDSSDTDESKDQEAKSDADSELSYEPPLRKRALREPGSVMEMLVKHAQLQLDRGALLETEGAQPSITTGVKISTYFALLIRPYHVAGSPLLRELYALGQAIDLLRMGKLPETADALASRFIAVHTALTEGSWTTASQLELFPLEPIQSANTATMLEAHKHRRLVMKSQGLPTSLTWWPGTGRGKGTGAGTKGKKGDQKGRGGRGKGKGAKEQSWGAPKGDQNSWRENKEEVGLEASVPLPLRLEKSGRIFKLLAARCGDFGTLGRAMAWMVFNFSRLELERGVSLALRQAVLGKSVIGCAVHRSGPQRIRSLFPLPLGVVSNVHEAAQSMALDDFCNAHFALPSAADVWLALGILGVNGLAGHGHVAPLRKGTEAQKEATKAIGRSINRVLDLETRLTRTCEQAEKELSSRFLSYSGEEVPKMQVLTLKAAQAALPPVSHGGSIDALGLVSEGTRRLLEHPEESLLETPKEGVKLQAKVHISPHEALEYFQLLVERRICTWVADEDVLRVNNQQYLSLVLNRSEKLAMFQSDMSSAFYLFKLPACWAPNLAFNIAFPGESLGLQKGTVYRPACSVIPMGWHSAVSVMQEIAERLTVLGRLPASHRVRRTSPLPVWLTDTLDLAESKGKPWYHVYLDNFCAMEKVGDDPDRASGAELHLALEKAWERAGVLSSAKKRVSEAGVVQELGAQVDGVKGTLGPSPERLLKLVQSTLVVLAKGRLRKKWVQVIAGRWVHCMVFRRPAMAALDYTWMFISGQVSGESVEAKVRGELFGCCLMSLLVHTSLRSTLSEVTTASDASSTGGAVGKSVSLSKAGSQFVGLDRGGQTGGLVIPVLVLSLFNGIGCAFRCYDLCGVRPMVAISYELNAAANRITSRRWPHVEICKDVRSIDLATIKRWRYLHPEVEEVHVWAGFPCVDLSRVKLGRQNLEGDQSSLFFEIPRIVKDIRKVYGYSFKVRYVVENVSSMDAAAEGEISQVLGGKPLRLDPCHTVPIHRPRFCWSNTDLAPMDGVDVQEKERIASGLVLNPKAFPRTPPIMTAERKMWPGHASQAERRRARLDIVLGDIGITSATLERYFFAVSRLAPVLEQVNTELELDEFIAEWIQEQFEDGCPLHLVADALSGLHHFEPYTKKKLTQSWRLYSIWRRYEVPCRAPPLTKDIVLAMAGFSIIHSELTMGALLLLGFHCLMRTGELLQIRPCDFICDNKVGLVSIPSSKSGVRHNVRESVTIRDPITLETVLAMLEVRRAQGFENTPCWDRSGSAFREQFRRILEELELTHLNFRPYSLRRGGATFEMQTHGLMEHTLIRGRWKNSNVARIYISDGLSMLPRLQMTMSSKFKVARFSSIFANEHHAYAAG</sequence>
<proteinExistence type="predicted"/>
<feature type="compositionally biased region" description="Basic and acidic residues" evidence="2">
    <location>
        <begin position="1"/>
        <end position="19"/>
    </location>
</feature>
<dbReference type="Proteomes" id="UP001152797">
    <property type="component" value="Unassembled WGS sequence"/>
</dbReference>
<evidence type="ECO:0000313" key="5">
    <source>
        <dbReference type="Proteomes" id="UP001152797"/>
    </source>
</evidence>
<feature type="region of interest" description="Disordered" evidence="2">
    <location>
        <begin position="1"/>
        <end position="23"/>
    </location>
</feature>
<feature type="compositionally biased region" description="Basic residues" evidence="2">
    <location>
        <begin position="613"/>
        <end position="625"/>
    </location>
</feature>
<reference evidence="3" key="1">
    <citation type="submission" date="2022-10" db="EMBL/GenBank/DDBJ databases">
        <authorList>
            <person name="Chen Y."/>
            <person name="Dougan E. K."/>
            <person name="Chan C."/>
            <person name="Rhodes N."/>
            <person name="Thang M."/>
        </authorList>
    </citation>
    <scope>NUCLEOTIDE SEQUENCE</scope>
</reference>
<evidence type="ECO:0000313" key="3">
    <source>
        <dbReference type="EMBL" id="CAI3998611.1"/>
    </source>
</evidence>
<comment type="caution">
    <text evidence="3">The sequence shown here is derived from an EMBL/GenBank/DDBJ whole genome shotgun (WGS) entry which is preliminary data.</text>
</comment>
<feature type="compositionally biased region" description="Basic residues" evidence="2">
    <location>
        <begin position="236"/>
        <end position="257"/>
    </location>
</feature>
<dbReference type="InterPro" id="IPR029063">
    <property type="entry name" value="SAM-dependent_MTases_sf"/>
</dbReference>
<dbReference type="Gene3D" id="1.10.443.10">
    <property type="entry name" value="Intergrase catalytic core"/>
    <property type="match status" value="1"/>
</dbReference>
<feature type="compositionally biased region" description="Basic and acidic residues" evidence="2">
    <location>
        <begin position="509"/>
        <end position="522"/>
    </location>
</feature>
<dbReference type="EMBL" id="CAMXCT020002513">
    <property type="protein sequence ID" value="CAL1151986.1"/>
    <property type="molecule type" value="Genomic_DNA"/>
</dbReference>
<dbReference type="EMBL" id="CAMXCT030002513">
    <property type="protein sequence ID" value="CAL4785923.1"/>
    <property type="molecule type" value="Genomic_DNA"/>
</dbReference>
<keyword evidence="1" id="KW-0233">DNA recombination</keyword>